<protein>
    <submittedName>
        <fullName evidence="2">Uncharacterized protein</fullName>
    </submittedName>
</protein>
<feature type="compositionally biased region" description="Basic residues" evidence="1">
    <location>
        <begin position="19"/>
        <end position="30"/>
    </location>
</feature>
<dbReference type="Proteomes" id="UP000027265">
    <property type="component" value="Unassembled WGS sequence"/>
</dbReference>
<dbReference type="HOGENOM" id="CLU_1337674_0_0_1"/>
<proteinExistence type="predicted"/>
<evidence type="ECO:0000256" key="1">
    <source>
        <dbReference type="SAM" id="MobiDB-lite"/>
    </source>
</evidence>
<accession>A0A067P874</accession>
<dbReference type="AlphaFoldDB" id="A0A067P874"/>
<feature type="region of interest" description="Disordered" evidence="1">
    <location>
        <begin position="175"/>
        <end position="205"/>
    </location>
</feature>
<sequence>MSQLWRRFNSLHPPPTIHPLHHQPARKKTSKTTQGEEAYIAVHINTRKEDVPRMTQVPVVQAILDLDLLYPRPSFLGTPPSYSSLGRRLGPHIKIPCFPFLGFITQNTVCVVSRSIYIALIPPIFLVLSSPPDPPPFIQYPSNLNPRVDIPSCLSCPPLVIIHVAPFSPLWRPNPGAAKHAQPPPPLKLRPKLHPISHRFKKSST</sequence>
<feature type="region of interest" description="Disordered" evidence="1">
    <location>
        <begin position="9"/>
        <end position="34"/>
    </location>
</feature>
<feature type="compositionally biased region" description="Basic residues" evidence="1">
    <location>
        <begin position="189"/>
        <end position="205"/>
    </location>
</feature>
<evidence type="ECO:0000313" key="3">
    <source>
        <dbReference type="Proteomes" id="UP000027265"/>
    </source>
</evidence>
<name>A0A067P874_9AGAM</name>
<gene>
    <name evidence="2" type="ORF">JAAARDRAFT_542448</name>
</gene>
<organism evidence="2 3">
    <name type="scientific">Jaapia argillacea MUCL 33604</name>
    <dbReference type="NCBI Taxonomy" id="933084"/>
    <lineage>
        <taxon>Eukaryota</taxon>
        <taxon>Fungi</taxon>
        <taxon>Dikarya</taxon>
        <taxon>Basidiomycota</taxon>
        <taxon>Agaricomycotina</taxon>
        <taxon>Agaricomycetes</taxon>
        <taxon>Agaricomycetidae</taxon>
        <taxon>Jaapiales</taxon>
        <taxon>Jaapiaceae</taxon>
        <taxon>Jaapia</taxon>
    </lineage>
</organism>
<keyword evidence="3" id="KW-1185">Reference proteome</keyword>
<evidence type="ECO:0000313" key="2">
    <source>
        <dbReference type="EMBL" id="KDQ50934.1"/>
    </source>
</evidence>
<dbReference type="InParanoid" id="A0A067P874"/>
<reference evidence="3" key="1">
    <citation type="journal article" date="2014" name="Proc. Natl. Acad. Sci. U.S.A.">
        <title>Extensive sampling of basidiomycete genomes demonstrates inadequacy of the white-rot/brown-rot paradigm for wood decay fungi.</title>
        <authorList>
            <person name="Riley R."/>
            <person name="Salamov A.A."/>
            <person name="Brown D.W."/>
            <person name="Nagy L.G."/>
            <person name="Floudas D."/>
            <person name="Held B.W."/>
            <person name="Levasseur A."/>
            <person name="Lombard V."/>
            <person name="Morin E."/>
            <person name="Otillar R."/>
            <person name="Lindquist E.A."/>
            <person name="Sun H."/>
            <person name="LaButti K.M."/>
            <person name="Schmutz J."/>
            <person name="Jabbour D."/>
            <person name="Luo H."/>
            <person name="Baker S.E."/>
            <person name="Pisabarro A.G."/>
            <person name="Walton J.D."/>
            <person name="Blanchette R.A."/>
            <person name="Henrissat B."/>
            <person name="Martin F."/>
            <person name="Cullen D."/>
            <person name="Hibbett D.S."/>
            <person name="Grigoriev I.V."/>
        </authorList>
    </citation>
    <scope>NUCLEOTIDE SEQUENCE [LARGE SCALE GENOMIC DNA]</scope>
    <source>
        <strain evidence="3">MUCL 33604</strain>
    </source>
</reference>
<dbReference type="EMBL" id="KL197753">
    <property type="protein sequence ID" value="KDQ50934.1"/>
    <property type="molecule type" value="Genomic_DNA"/>
</dbReference>